<sequence>MDETRGGAAPLVIRGPAELIAAIPYMLGYHPAMSVVGIGIDGPGGACAVRLGLDVTADAAAHLAALLGAHGFTEVMLVCYGPPEAADPAMDLTCAALAEAGIDIGDALRVHDGGFWSYLDRRIADVPLRPTTVEVQAVVNGLVALPSREELTASVAPLPDPVAAAVARETARAARLPLDPTAGLRLVREVMAGVGSGRPPPDLPEIARFTVALGAVRLRDEAWVRIDPQDLYAQREFWLHVLRRTARAYRPAPACLLAYCAFLSGDGALANVALDVAEEADPAYTLGDLLRQMMEVGVHPSAVRMRMTPEDLARAYADPPDPGGGDPDSLTTKQ</sequence>
<dbReference type="AlphaFoldDB" id="A0A3N1D7I5"/>
<name>A0A3N1D7I5_9ACTN</name>
<accession>A0A3N1D7I5</accession>
<dbReference type="EMBL" id="RJKE01000001">
    <property type="protein sequence ID" value="ROO89429.1"/>
    <property type="molecule type" value="Genomic_DNA"/>
</dbReference>
<evidence type="ECO:0000313" key="3">
    <source>
        <dbReference type="Proteomes" id="UP000272400"/>
    </source>
</evidence>
<protein>
    <submittedName>
        <fullName evidence="2">Uncharacterized protein DUF4192</fullName>
    </submittedName>
</protein>
<comment type="caution">
    <text evidence="2">The sequence shown here is derived from an EMBL/GenBank/DDBJ whole genome shotgun (WGS) entry which is preliminary data.</text>
</comment>
<dbReference type="RefSeq" id="WP_170201698.1">
    <property type="nucleotide sequence ID" value="NZ_RJKE01000001.1"/>
</dbReference>
<organism evidence="2 3">
    <name type="scientific">Actinocorallia herbida</name>
    <dbReference type="NCBI Taxonomy" id="58109"/>
    <lineage>
        <taxon>Bacteria</taxon>
        <taxon>Bacillati</taxon>
        <taxon>Actinomycetota</taxon>
        <taxon>Actinomycetes</taxon>
        <taxon>Streptosporangiales</taxon>
        <taxon>Thermomonosporaceae</taxon>
        <taxon>Actinocorallia</taxon>
    </lineage>
</organism>
<proteinExistence type="predicted"/>
<dbReference type="Proteomes" id="UP000272400">
    <property type="component" value="Unassembled WGS sequence"/>
</dbReference>
<keyword evidence="3" id="KW-1185">Reference proteome</keyword>
<evidence type="ECO:0000313" key="2">
    <source>
        <dbReference type="EMBL" id="ROO89429.1"/>
    </source>
</evidence>
<feature type="region of interest" description="Disordered" evidence="1">
    <location>
        <begin position="312"/>
        <end position="334"/>
    </location>
</feature>
<dbReference type="InterPro" id="IPR025447">
    <property type="entry name" value="DUF4192"/>
</dbReference>
<dbReference type="Pfam" id="PF13830">
    <property type="entry name" value="DUF4192"/>
    <property type="match status" value="1"/>
</dbReference>
<evidence type="ECO:0000256" key="1">
    <source>
        <dbReference type="SAM" id="MobiDB-lite"/>
    </source>
</evidence>
<reference evidence="2 3" key="1">
    <citation type="submission" date="2018-11" db="EMBL/GenBank/DDBJ databases">
        <title>Sequencing the genomes of 1000 actinobacteria strains.</title>
        <authorList>
            <person name="Klenk H.-P."/>
        </authorList>
    </citation>
    <scope>NUCLEOTIDE SEQUENCE [LARGE SCALE GENOMIC DNA]</scope>
    <source>
        <strain evidence="2 3">DSM 44254</strain>
    </source>
</reference>
<gene>
    <name evidence="2" type="ORF">EDD29_7119</name>
</gene>